<gene>
    <name evidence="2" type="ORF">TNIN_169111</name>
</gene>
<dbReference type="Proteomes" id="UP000886998">
    <property type="component" value="Unassembled WGS sequence"/>
</dbReference>
<sequence length="240" mass="27971">MIKNAFDFVANGFLFGPKTSKFQKEQESEMEFMLNDFRGEINEIIDNVMLKEVSDLNEFYKKLKDKFHDPKWTEGLDFQAKMQALHNILNYEPNKTEENSNEMNFPCEEPEDIGVRRAKLKAASFSQRALFRQLNPSDPEDEDEPDRLIICPSVPKRKRRRRLPKEERRKGRPPKAKNLEKELIESSGDETKSVAVQNVYIRKPGPISRTSYLDYYDDSTIMNAEHIQSVSPELSSTDED</sequence>
<reference evidence="2" key="1">
    <citation type="submission" date="2020-08" db="EMBL/GenBank/DDBJ databases">
        <title>Multicomponent nature underlies the extraordinary mechanical properties of spider dragline silk.</title>
        <authorList>
            <person name="Kono N."/>
            <person name="Nakamura H."/>
            <person name="Mori M."/>
            <person name="Yoshida Y."/>
            <person name="Ohtoshi R."/>
            <person name="Malay A.D."/>
            <person name="Moran D.A.P."/>
            <person name="Tomita M."/>
            <person name="Numata K."/>
            <person name="Arakawa K."/>
        </authorList>
    </citation>
    <scope>NUCLEOTIDE SEQUENCE</scope>
</reference>
<dbReference type="OrthoDB" id="20127at2759"/>
<protein>
    <submittedName>
        <fullName evidence="2">Uncharacterized protein</fullName>
    </submittedName>
</protein>
<name>A0A8X7CCT0_9ARAC</name>
<dbReference type="EMBL" id="BMAV01013985">
    <property type="protein sequence ID" value="GFY61971.1"/>
    <property type="molecule type" value="Genomic_DNA"/>
</dbReference>
<feature type="compositionally biased region" description="Basic and acidic residues" evidence="1">
    <location>
        <begin position="177"/>
        <end position="190"/>
    </location>
</feature>
<evidence type="ECO:0000256" key="1">
    <source>
        <dbReference type="SAM" id="MobiDB-lite"/>
    </source>
</evidence>
<feature type="region of interest" description="Disordered" evidence="1">
    <location>
        <begin position="131"/>
        <end position="190"/>
    </location>
</feature>
<dbReference type="AlphaFoldDB" id="A0A8X7CCT0"/>
<organism evidence="2 3">
    <name type="scientific">Trichonephila inaurata madagascariensis</name>
    <dbReference type="NCBI Taxonomy" id="2747483"/>
    <lineage>
        <taxon>Eukaryota</taxon>
        <taxon>Metazoa</taxon>
        <taxon>Ecdysozoa</taxon>
        <taxon>Arthropoda</taxon>
        <taxon>Chelicerata</taxon>
        <taxon>Arachnida</taxon>
        <taxon>Araneae</taxon>
        <taxon>Araneomorphae</taxon>
        <taxon>Entelegynae</taxon>
        <taxon>Araneoidea</taxon>
        <taxon>Nephilidae</taxon>
        <taxon>Trichonephila</taxon>
        <taxon>Trichonephila inaurata</taxon>
    </lineage>
</organism>
<comment type="caution">
    <text evidence="2">The sequence shown here is derived from an EMBL/GenBank/DDBJ whole genome shotgun (WGS) entry which is preliminary data.</text>
</comment>
<evidence type="ECO:0000313" key="3">
    <source>
        <dbReference type="Proteomes" id="UP000886998"/>
    </source>
</evidence>
<proteinExistence type="predicted"/>
<keyword evidence="3" id="KW-1185">Reference proteome</keyword>
<accession>A0A8X7CCT0</accession>
<evidence type="ECO:0000313" key="2">
    <source>
        <dbReference type="EMBL" id="GFY61971.1"/>
    </source>
</evidence>